<dbReference type="Pfam" id="PF00956">
    <property type="entry name" value="NAP"/>
    <property type="match status" value="1"/>
</dbReference>
<dbReference type="PANTHER" id="PTHR11875">
    <property type="entry name" value="TESTIS-SPECIFIC Y-ENCODED PROTEIN"/>
    <property type="match status" value="1"/>
</dbReference>
<dbReference type="EMBL" id="JACASF010000048">
    <property type="protein sequence ID" value="KAF6394579.1"/>
    <property type="molecule type" value="Genomic_DNA"/>
</dbReference>
<dbReference type="InParanoid" id="A0A7J8B7Y1"/>
<dbReference type="InterPro" id="IPR002164">
    <property type="entry name" value="NAP_family"/>
</dbReference>
<dbReference type="Proteomes" id="UP000550707">
    <property type="component" value="Unassembled WGS sequence"/>
</dbReference>
<reference evidence="3 4" key="1">
    <citation type="journal article" date="2020" name="Nature">
        <title>Six reference-quality genomes reveal evolution of bat adaptations.</title>
        <authorList>
            <person name="Jebb D."/>
            <person name="Huang Z."/>
            <person name="Pippel M."/>
            <person name="Hughes G.M."/>
            <person name="Lavrichenko K."/>
            <person name="Devanna P."/>
            <person name="Winkler S."/>
            <person name="Jermiin L.S."/>
            <person name="Skirmuntt E.C."/>
            <person name="Katzourakis A."/>
            <person name="Burkitt-Gray L."/>
            <person name="Ray D.A."/>
            <person name="Sullivan K.A.M."/>
            <person name="Roscito J.G."/>
            <person name="Kirilenko B.M."/>
            <person name="Davalos L.M."/>
            <person name="Corthals A.P."/>
            <person name="Power M.L."/>
            <person name="Jones G."/>
            <person name="Ransome R.D."/>
            <person name="Dechmann D.K.N."/>
            <person name="Locatelli A.G."/>
            <person name="Puechmaille S.J."/>
            <person name="Fedrigo O."/>
            <person name="Jarvis E.D."/>
            <person name="Hiller M."/>
            <person name="Vernes S.C."/>
            <person name="Myers E.W."/>
            <person name="Teeling E.C."/>
        </authorList>
    </citation>
    <scope>NUCLEOTIDE SEQUENCE [LARGE SCALE GENOMIC DNA]</scope>
    <source>
        <strain evidence="3">MMolMol1</strain>
        <tissue evidence="3">Muscle</tissue>
    </source>
</reference>
<evidence type="ECO:0000256" key="1">
    <source>
        <dbReference type="ARBA" id="ARBA00009947"/>
    </source>
</evidence>
<comment type="caution">
    <text evidence="3">The sequence shown here is derived from an EMBL/GenBank/DDBJ whole genome shotgun (WGS) entry which is preliminary data.</text>
</comment>
<dbReference type="Gene3D" id="3.30.1120.90">
    <property type="entry name" value="Nucleosome assembly protein"/>
    <property type="match status" value="1"/>
</dbReference>
<evidence type="ECO:0000313" key="4">
    <source>
        <dbReference type="Proteomes" id="UP000550707"/>
    </source>
</evidence>
<evidence type="ECO:0000256" key="2">
    <source>
        <dbReference type="RuleBase" id="RU003876"/>
    </source>
</evidence>
<name>A0A7J8B7Y1_MOLMO</name>
<gene>
    <name evidence="3" type="ORF">HJG59_018910</name>
</gene>
<protein>
    <submittedName>
        <fullName evidence="3">Testis specific protein Y-linked 2</fullName>
    </submittedName>
</protein>
<evidence type="ECO:0000313" key="3">
    <source>
        <dbReference type="EMBL" id="KAF6394579.1"/>
    </source>
</evidence>
<comment type="similarity">
    <text evidence="1 2">Belongs to the nucleosome assembly protein (NAP) family.</text>
</comment>
<dbReference type="AlphaFoldDB" id="A0A7J8B7Y1"/>
<sequence>MICEQDEKMLSHMINLKVEEVRHVSDSCKILLFFHNNPYFYSNMIVKEYLITLQGYRVSHCTPIQWSQHYEGEVYRHWHQNSSLNFSNWFSNHNVVGSSRIAEVGSHLQCHNEAAVFPFAA</sequence>
<organism evidence="3 4">
    <name type="scientific">Molossus molossus</name>
    <name type="common">Pallas' mastiff bat</name>
    <name type="synonym">Vespertilio molossus</name>
    <dbReference type="NCBI Taxonomy" id="27622"/>
    <lineage>
        <taxon>Eukaryota</taxon>
        <taxon>Metazoa</taxon>
        <taxon>Chordata</taxon>
        <taxon>Craniata</taxon>
        <taxon>Vertebrata</taxon>
        <taxon>Euteleostomi</taxon>
        <taxon>Mammalia</taxon>
        <taxon>Eutheria</taxon>
        <taxon>Laurasiatheria</taxon>
        <taxon>Chiroptera</taxon>
        <taxon>Yangochiroptera</taxon>
        <taxon>Molossidae</taxon>
        <taxon>Molossus</taxon>
    </lineage>
</organism>
<dbReference type="GO" id="GO:0006334">
    <property type="term" value="P:nucleosome assembly"/>
    <property type="evidence" value="ECO:0007669"/>
    <property type="project" value="InterPro"/>
</dbReference>
<dbReference type="SUPFAM" id="SSF143113">
    <property type="entry name" value="NAP-like"/>
    <property type="match status" value="1"/>
</dbReference>
<keyword evidence="4" id="KW-1185">Reference proteome</keyword>
<dbReference type="InterPro" id="IPR037231">
    <property type="entry name" value="NAP-like_sf"/>
</dbReference>
<accession>A0A7J8B7Y1</accession>
<dbReference type="GO" id="GO:0005634">
    <property type="term" value="C:nucleus"/>
    <property type="evidence" value="ECO:0007669"/>
    <property type="project" value="InterPro"/>
</dbReference>
<proteinExistence type="inferred from homology"/>